<dbReference type="Gene3D" id="2.60.300.12">
    <property type="entry name" value="HesB-like domain"/>
    <property type="match status" value="1"/>
</dbReference>
<organism evidence="2 3">
    <name type="scientific">Paenibacillus rigui</name>
    <dbReference type="NCBI Taxonomy" id="554312"/>
    <lineage>
        <taxon>Bacteria</taxon>
        <taxon>Bacillati</taxon>
        <taxon>Bacillota</taxon>
        <taxon>Bacilli</taxon>
        <taxon>Bacillales</taxon>
        <taxon>Paenibacillaceae</taxon>
        <taxon>Paenibacillus</taxon>
    </lineage>
</organism>
<dbReference type="SUPFAM" id="SSF89360">
    <property type="entry name" value="HesB-like domain"/>
    <property type="match status" value="1"/>
</dbReference>
<feature type="domain" description="Core" evidence="1">
    <location>
        <begin position="1"/>
        <end position="103"/>
    </location>
</feature>
<dbReference type="Proteomes" id="UP000215509">
    <property type="component" value="Unassembled WGS sequence"/>
</dbReference>
<evidence type="ECO:0000259" key="1">
    <source>
        <dbReference type="Pfam" id="PF01521"/>
    </source>
</evidence>
<dbReference type="Pfam" id="PF01521">
    <property type="entry name" value="Fe-S_biosyn"/>
    <property type="match status" value="1"/>
</dbReference>
<sequence length="111" mass="12462">MHITFTALAAEQITKRLGHQPGEVKLVFDSEGCGCSVSGVPTLWIVHQAGDKDLRAEGTPFELLYEQKHEIFFEDRMSLDYQSSGFVLKSSGQIYNANMRLIDKREVQSLA</sequence>
<evidence type="ECO:0000313" key="3">
    <source>
        <dbReference type="Proteomes" id="UP000215509"/>
    </source>
</evidence>
<dbReference type="OrthoDB" id="2361087at2"/>
<keyword evidence="3" id="KW-1185">Reference proteome</keyword>
<protein>
    <recommendedName>
        <fullName evidence="1">Core domain-containing protein</fullName>
    </recommendedName>
</protein>
<dbReference type="InterPro" id="IPR000361">
    <property type="entry name" value="ATAP_core_dom"/>
</dbReference>
<dbReference type="EMBL" id="NMQW01000002">
    <property type="protein sequence ID" value="OXM87942.1"/>
    <property type="molecule type" value="Genomic_DNA"/>
</dbReference>
<gene>
    <name evidence="2" type="ORF">CF651_02230</name>
</gene>
<comment type="caution">
    <text evidence="2">The sequence shown here is derived from an EMBL/GenBank/DDBJ whole genome shotgun (WGS) entry which is preliminary data.</text>
</comment>
<name>A0A229UWW4_9BACL</name>
<proteinExistence type="predicted"/>
<evidence type="ECO:0000313" key="2">
    <source>
        <dbReference type="EMBL" id="OXM87942.1"/>
    </source>
</evidence>
<reference evidence="2 3" key="1">
    <citation type="submission" date="2017-07" db="EMBL/GenBank/DDBJ databases">
        <title>Genome sequencing and assembly of Paenibacillus rigui.</title>
        <authorList>
            <person name="Mayilraj S."/>
        </authorList>
    </citation>
    <scope>NUCLEOTIDE SEQUENCE [LARGE SCALE GENOMIC DNA]</scope>
    <source>
        <strain evidence="2 3">JCM 16352</strain>
    </source>
</reference>
<dbReference type="InterPro" id="IPR035903">
    <property type="entry name" value="HesB-like_dom_sf"/>
</dbReference>
<dbReference type="AlphaFoldDB" id="A0A229UWW4"/>
<accession>A0A229UWW4</accession>
<dbReference type="RefSeq" id="WP_094013192.1">
    <property type="nucleotide sequence ID" value="NZ_NMQW01000002.1"/>
</dbReference>